<dbReference type="Proteomes" id="UP001501011">
    <property type="component" value="Unassembled WGS sequence"/>
</dbReference>
<dbReference type="EMBL" id="BAABFV010000002">
    <property type="protein sequence ID" value="GAA4362812.1"/>
    <property type="molecule type" value="Genomic_DNA"/>
</dbReference>
<feature type="domain" description="HNH" evidence="1">
    <location>
        <begin position="177"/>
        <end position="232"/>
    </location>
</feature>
<dbReference type="CDD" id="cd00085">
    <property type="entry name" value="HNHc"/>
    <property type="match status" value="1"/>
</dbReference>
<gene>
    <name evidence="2" type="ORF">GCM10023151_17370</name>
</gene>
<proteinExistence type="predicted"/>
<comment type="caution">
    <text evidence="2">The sequence shown here is derived from an EMBL/GenBank/DDBJ whole genome shotgun (WGS) entry which is preliminary data.</text>
</comment>
<organism evidence="2 3">
    <name type="scientific">Kangiella marina</name>
    <dbReference type="NCBI Taxonomy" id="1079178"/>
    <lineage>
        <taxon>Bacteria</taxon>
        <taxon>Pseudomonadati</taxon>
        <taxon>Pseudomonadota</taxon>
        <taxon>Gammaproteobacteria</taxon>
        <taxon>Kangiellales</taxon>
        <taxon>Kangiellaceae</taxon>
        <taxon>Kangiella</taxon>
    </lineage>
</organism>
<reference evidence="3" key="1">
    <citation type="journal article" date="2019" name="Int. J. Syst. Evol. Microbiol.">
        <title>The Global Catalogue of Microorganisms (GCM) 10K type strain sequencing project: providing services to taxonomists for standard genome sequencing and annotation.</title>
        <authorList>
            <consortium name="The Broad Institute Genomics Platform"/>
            <consortium name="The Broad Institute Genome Sequencing Center for Infectious Disease"/>
            <person name="Wu L."/>
            <person name="Ma J."/>
        </authorList>
    </citation>
    <scope>NUCLEOTIDE SEQUENCE [LARGE SCALE GENOMIC DNA]</scope>
    <source>
        <strain evidence="3">JCM 17728</strain>
    </source>
</reference>
<sequence>MNKNQAIALINKSHEHISLTGKNTHWANLSAYGGKNGWWLNVPFGKFEEDLYFVLNNEQSGQMLFVHIPSGAISEPKTKFRNKENTADIFISAANTNKLSLSAPLVDNQSNSTEHNFSSYHIKIIEHSNRIESPDNLYPEEVPSALKEGSKKIITVNSYERNSKARSECINRYGVSCTVCGFNFENTYGRRGKGFIHVHHLIPVSDIGDEYEVNPITDLRPVCPNCHAMLHRKGSISIEELINEIKSNK</sequence>
<accession>A0ABP8IMK9</accession>
<dbReference type="Pfam" id="PF01844">
    <property type="entry name" value="HNH"/>
    <property type="match status" value="1"/>
</dbReference>
<evidence type="ECO:0000259" key="1">
    <source>
        <dbReference type="Pfam" id="PF01844"/>
    </source>
</evidence>
<dbReference type="RefSeq" id="WP_345292833.1">
    <property type="nucleotide sequence ID" value="NZ_BAABFV010000002.1"/>
</dbReference>
<evidence type="ECO:0000313" key="3">
    <source>
        <dbReference type="Proteomes" id="UP001501011"/>
    </source>
</evidence>
<keyword evidence="3" id="KW-1185">Reference proteome</keyword>
<protein>
    <recommendedName>
        <fullName evidence="1">HNH domain-containing protein</fullName>
    </recommendedName>
</protein>
<evidence type="ECO:0000313" key="2">
    <source>
        <dbReference type="EMBL" id="GAA4362812.1"/>
    </source>
</evidence>
<dbReference type="Gene3D" id="1.10.30.50">
    <property type="match status" value="1"/>
</dbReference>
<name>A0ABP8IMK9_9GAMM</name>
<dbReference type="InterPro" id="IPR003615">
    <property type="entry name" value="HNH_nuc"/>
</dbReference>
<dbReference type="InterPro" id="IPR002711">
    <property type="entry name" value="HNH"/>
</dbReference>